<evidence type="ECO:0000256" key="1">
    <source>
        <dbReference type="ARBA" id="ARBA00006484"/>
    </source>
</evidence>
<comment type="caution">
    <text evidence="4">The sequence shown here is derived from an EMBL/GenBank/DDBJ whole genome shotgun (WGS) entry which is preliminary data.</text>
</comment>
<dbReference type="EMBL" id="QMQB01000054">
    <property type="protein sequence ID" value="RLE14100.1"/>
    <property type="molecule type" value="Genomic_DNA"/>
</dbReference>
<dbReference type="AlphaFoldDB" id="A0A662DEA5"/>
<dbReference type="Gene3D" id="3.40.50.720">
    <property type="entry name" value="NAD(P)-binding Rossmann-like Domain"/>
    <property type="match status" value="1"/>
</dbReference>
<reference evidence="3" key="2">
    <citation type="journal article" date="2020" name="mSystems">
        <title>Genome- and Community-Level Interaction Insights into Carbon Utilization and Element Cycling Functions of Hydrothermarchaeota in Hydrothermal Sediment.</title>
        <authorList>
            <person name="Zhou Z."/>
            <person name="Liu Y."/>
            <person name="Xu W."/>
            <person name="Pan J."/>
            <person name="Luo Z.H."/>
            <person name="Li M."/>
        </authorList>
    </citation>
    <scope>NUCLEOTIDE SEQUENCE [LARGE SCALE GENOMIC DNA]</scope>
    <source>
        <strain evidence="3">HyVt-219</strain>
    </source>
</reference>
<dbReference type="GO" id="GO:0016491">
    <property type="term" value="F:oxidoreductase activity"/>
    <property type="evidence" value="ECO:0007669"/>
    <property type="project" value="UniProtKB-KW"/>
</dbReference>
<dbReference type="PRINTS" id="PR00080">
    <property type="entry name" value="SDRFAMILY"/>
</dbReference>
<comment type="similarity">
    <text evidence="1">Belongs to the short-chain dehydrogenases/reductases (SDR) family.</text>
</comment>
<dbReference type="InterPro" id="IPR002347">
    <property type="entry name" value="SDR_fam"/>
</dbReference>
<gene>
    <name evidence="4" type="ORF">DRI96_01965</name>
    <name evidence="3" type="ORF">ENG47_05700</name>
</gene>
<reference evidence="4 5" key="1">
    <citation type="submission" date="2018-06" db="EMBL/GenBank/DDBJ databases">
        <title>Extensive metabolic versatility and redundancy in microbially diverse, dynamic hydrothermal sediments.</title>
        <authorList>
            <person name="Dombrowski N."/>
            <person name="Teske A."/>
            <person name="Baker B.J."/>
        </authorList>
    </citation>
    <scope>NUCLEOTIDE SEQUENCE [LARGE SCALE GENOMIC DNA]</scope>
    <source>
        <strain evidence="4">B19_G9</strain>
    </source>
</reference>
<proteinExistence type="inferred from homology"/>
<evidence type="ECO:0000313" key="3">
    <source>
        <dbReference type="EMBL" id="HDN85227.1"/>
    </source>
</evidence>
<sequence>MDDLKGKVGVVSGAARGIGKAIVKDLCQNGVKVAFSYRERTDLARDLINEVKNSGGEILSFMIDAADFKQVSKMVKEVYRYFGKIDILVNNVGLSCGSPIWKMSEDEWDKVMLVNLKSFYNHIRNVVPIFIKQQEGKIINITSVLGLRGRVGQLNYALAKSILVGLTKTLARELGRFNINVNAVAPGYVETEFQMENTPEIIRKIVLDECAIKRLGKPEDVANLVSFLCSDKASHITGEIIRVDAGQYI</sequence>
<dbReference type="PANTHER" id="PTHR42879:SF2">
    <property type="entry name" value="3-OXOACYL-[ACYL-CARRIER-PROTEIN] REDUCTASE FABG"/>
    <property type="match status" value="1"/>
</dbReference>
<dbReference type="FunFam" id="3.40.50.720:FF:000173">
    <property type="entry name" value="3-oxoacyl-[acyl-carrier protein] reductase"/>
    <property type="match status" value="1"/>
</dbReference>
<dbReference type="PRINTS" id="PR00081">
    <property type="entry name" value="GDHRDH"/>
</dbReference>
<dbReference type="InterPro" id="IPR050259">
    <property type="entry name" value="SDR"/>
</dbReference>
<dbReference type="InterPro" id="IPR036291">
    <property type="entry name" value="NAD(P)-bd_dom_sf"/>
</dbReference>
<protein>
    <submittedName>
        <fullName evidence="3">3-oxoacyl-ACP reductase FabG</fullName>
    </submittedName>
    <submittedName>
        <fullName evidence="4">Beta-ketoacyl-ACP reductase</fullName>
    </submittedName>
</protein>
<dbReference type="PANTHER" id="PTHR42879">
    <property type="entry name" value="3-OXOACYL-(ACYL-CARRIER-PROTEIN) REDUCTASE"/>
    <property type="match status" value="1"/>
</dbReference>
<dbReference type="Pfam" id="PF13561">
    <property type="entry name" value="adh_short_C2"/>
    <property type="match status" value="1"/>
</dbReference>
<evidence type="ECO:0000313" key="4">
    <source>
        <dbReference type="EMBL" id="RLE14100.1"/>
    </source>
</evidence>
<evidence type="ECO:0000256" key="2">
    <source>
        <dbReference type="ARBA" id="ARBA00023002"/>
    </source>
</evidence>
<dbReference type="EMBL" id="DRBC01000344">
    <property type="protein sequence ID" value="HDN85227.1"/>
    <property type="molecule type" value="Genomic_DNA"/>
</dbReference>
<dbReference type="Proteomes" id="UP000267654">
    <property type="component" value="Unassembled WGS sequence"/>
</dbReference>
<dbReference type="Proteomes" id="UP000885660">
    <property type="component" value="Unassembled WGS sequence"/>
</dbReference>
<accession>A0A662DEA5</accession>
<dbReference type="NCBIfam" id="NF009466">
    <property type="entry name" value="PRK12826.1-2"/>
    <property type="match status" value="1"/>
</dbReference>
<evidence type="ECO:0000313" key="5">
    <source>
        <dbReference type="Proteomes" id="UP000267654"/>
    </source>
</evidence>
<name>A0A662DEA5_UNCAE</name>
<organism evidence="4 5">
    <name type="scientific">Aerophobetes bacterium</name>
    <dbReference type="NCBI Taxonomy" id="2030807"/>
    <lineage>
        <taxon>Bacteria</taxon>
        <taxon>Candidatus Aerophobota</taxon>
    </lineage>
</organism>
<keyword evidence="2" id="KW-0560">Oxidoreductase</keyword>
<dbReference type="SUPFAM" id="SSF51735">
    <property type="entry name" value="NAD(P)-binding Rossmann-fold domains"/>
    <property type="match status" value="1"/>
</dbReference>